<keyword evidence="2" id="KW-1185">Reference proteome</keyword>
<evidence type="ECO:0000313" key="2">
    <source>
        <dbReference type="Proteomes" id="UP001218188"/>
    </source>
</evidence>
<dbReference type="AlphaFoldDB" id="A0AAD6WS58"/>
<accession>A0AAD6WS58</accession>
<comment type="caution">
    <text evidence="1">The sequence shown here is derived from an EMBL/GenBank/DDBJ whole genome shotgun (WGS) entry which is preliminary data.</text>
</comment>
<organism evidence="1 2">
    <name type="scientific">Mycena alexandri</name>
    <dbReference type="NCBI Taxonomy" id="1745969"/>
    <lineage>
        <taxon>Eukaryota</taxon>
        <taxon>Fungi</taxon>
        <taxon>Dikarya</taxon>
        <taxon>Basidiomycota</taxon>
        <taxon>Agaricomycotina</taxon>
        <taxon>Agaricomycetes</taxon>
        <taxon>Agaricomycetidae</taxon>
        <taxon>Agaricales</taxon>
        <taxon>Marasmiineae</taxon>
        <taxon>Mycenaceae</taxon>
        <taxon>Mycena</taxon>
    </lineage>
</organism>
<dbReference type="Proteomes" id="UP001218188">
    <property type="component" value="Unassembled WGS sequence"/>
</dbReference>
<protein>
    <submittedName>
        <fullName evidence="1">Uncharacterized protein</fullName>
    </submittedName>
</protein>
<proteinExistence type="predicted"/>
<name>A0AAD6WS58_9AGAR</name>
<reference evidence="1" key="1">
    <citation type="submission" date="2023-03" db="EMBL/GenBank/DDBJ databases">
        <title>Massive genome expansion in bonnet fungi (Mycena s.s.) driven by repeated elements and novel gene families across ecological guilds.</title>
        <authorList>
            <consortium name="Lawrence Berkeley National Laboratory"/>
            <person name="Harder C.B."/>
            <person name="Miyauchi S."/>
            <person name="Viragh M."/>
            <person name="Kuo A."/>
            <person name="Thoen E."/>
            <person name="Andreopoulos B."/>
            <person name="Lu D."/>
            <person name="Skrede I."/>
            <person name="Drula E."/>
            <person name="Henrissat B."/>
            <person name="Morin E."/>
            <person name="Kohler A."/>
            <person name="Barry K."/>
            <person name="LaButti K."/>
            <person name="Morin E."/>
            <person name="Salamov A."/>
            <person name="Lipzen A."/>
            <person name="Mereny Z."/>
            <person name="Hegedus B."/>
            <person name="Baldrian P."/>
            <person name="Stursova M."/>
            <person name="Weitz H."/>
            <person name="Taylor A."/>
            <person name="Grigoriev I.V."/>
            <person name="Nagy L.G."/>
            <person name="Martin F."/>
            <person name="Kauserud H."/>
        </authorList>
    </citation>
    <scope>NUCLEOTIDE SEQUENCE</scope>
    <source>
        <strain evidence="1">CBHHK200</strain>
    </source>
</reference>
<sequence>MALRFALLRDYQRGAPASFRTCSQFEVFFIDLDTEEELVRYLRRPEVTNFSQQILVPLRDQVMLVRDRSRGSPPAARDSPWICHQTSVYMCYLAYIRRAIVPDVHGIIGKRVPTPSVASLLYMMRLICRFGFVGDDIATIAECAEDYLLFVFNHAHETIFTMAARLADVPPQYVATLSEIQMAPPGGVLSSSPLLSVRVTNLNHQPDAVSPSVDPVPCSTEGEPVAYL</sequence>
<evidence type="ECO:0000313" key="1">
    <source>
        <dbReference type="EMBL" id="KAJ7023302.1"/>
    </source>
</evidence>
<gene>
    <name evidence="1" type="ORF">C8F04DRAFT_1271490</name>
</gene>
<dbReference type="EMBL" id="JARJCM010000190">
    <property type="protein sequence ID" value="KAJ7023302.1"/>
    <property type="molecule type" value="Genomic_DNA"/>
</dbReference>